<feature type="chain" id="PRO_5017947718" description="Carboxylesterase type B domain-containing protein" evidence="3">
    <location>
        <begin position="23"/>
        <end position="1508"/>
    </location>
</feature>
<name>A0A3M6V235_POCDA</name>
<dbReference type="InterPro" id="IPR051093">
    <property type="entry name" value="Neuroligin/BSAL"/>
</dbReference>
<dbReference type="STRING" id="46731.A0A3M6V235"/>
<organism evidence="5 6">
    <name type="scientific">Pocillopora damicornis</name>
    <name type="common">Cauliflower coral</name>
    <name type="synonym">Millepora damicornis</name>
    <dbReference type="NCBI Taxonomy" id="46731"/>
    <lineage>
        <taxon>Eukaryota</taxon>
        <taxon>Metazoa</taxon>
        <taxon>Cnidaria</taxon>
        <taxon>Anthozoa</taxon>
        <taxon>Hexacorallia</taxon>
        <taxon>Scleractinia</taxon>
        <taxon>Astrocoeniina</taxon>
        <taxon>Pocilloporidae</taxon>
        <taxon>Pocillopora</taxon>
    </lineage>
</organism>
<dbReference type="FunFam" id="3.40.50.1820:FF:000128">
    <property type="entry name" value="Carboxylic ester hydrolase"/>
    <property type="match status" value="1"/>
</dbReference>
<accession>A0A3M6V235</accession>
<dbReference type="EMBL" id="RCHS01000258">
    <property type="protein sequence ID" value="RMX59869.1"/>
    <property type="molecule type" value="Genomic_DNA"/>
</dbReference>
<evidence type="ECO:0000313" key="5">
    <source>
        <dbReference type="EMBL" id="RMX59869.1"/>
    </source>
</evidence>
<sequence length="1508" mass="169342">MNWGLVFVVTFAILFASKSTRAEPEEIQNSPVVHTESGAVIGKIEALPNGKSVYEYLGIPYAEPPVEGLRFAAPKPIKPWTGIKQATEFGATCGQPALNYPNAGLFHPGSDEEDCLFLNVFVPSTIKPDEKMVVMVFIYGGGYTEGSSSSYPGAVLAAFNDVIFLSFNYRIGILGFFNVPGTDITGNYGMLDQVLALKWVQNNIASFGGDPNKVTIFGESVGGNSVSLHLISPLSKGLFQRAIIQSGAASSPLFCGKVTQPKQLELFAKAINCPFTLGLSLVECARGKSANEIIKGQEGVSHANYHGPLDILAPVVDGHFLPDLPENLFNTGKFHSEVDVITGFTDNEGAMMAMFLPQLVQNGTSLDTFKYLVTKGLLYAREKSKLIEDFILFEYTHHADPDDKAAHRQSLMDVIGDAYFVAPALLEANALAKGGRPPFVYVFDYQAVFSPLPEWFGAVHGMDVPFVFGAPFQSLSEPIIDKLASRFSDIEKGLSLYVMKMWTDFAKYGSPTPPESGPSPVTWPKFTEQDQEYLIIGLKPKTKRRYRARRVKFWNEIVPKLTELSQMQKKEVKTQTTKDELHGETGFVFGVAFRNLSWFLTMLTPKYSKKKTELRLLVVNCRALCLLSKKCTLLSHSQEFDGIIVKGVSKESLIIKRSTREAGKRNVTFKCVSYGDRTTANRVKTIAYCTSTQCKVLDHSWSGFRDRFILNSNAVMLKGIKGGDDGLEMKIVIRWRGERQEHFTLKIRLREEITEGEIPKKHMCPNETLRLECRELKSSNEYIKWKVRDSNSLKMIDIAYCNNSQRCILLSHSQEFDGIIVKGVSKESLIIKRSTREAKKRKVTFTCEVEYGSRTTNNPVVIDLSTKCIWAQEGSDVNLTHHLVKMVRQWTRVEDLYIRSMPDAKEAIAYCTSTQCKVLDHSWPGFRDRFMLNNNAVMLKGIKREDDGLEMTIVIYWKNSVRSGGRDERFTLKICLREEIPEGTKRIKSNSNQTFTDSELVRGFENSTVVQIESGKIVGKIESLPLGKSVLTYLGIPFAEPPVNELRFAAPNQAKPWTGIRQATDYKAACPQPDFPIPNVRVGEVDEDCLYLNVFLPASTTKVRDRKAVMVWIQGHNFTFGSSAHYPAHILASLNDVIVVTFNYRLGILGFLNIPGTDLKGNYGMQDQVMALQWVNKNIASFGGDPNKVTIFGEGAGGISVSLHLISPLSKGLFQGAIIQSGFATSPILRGYGASTHTLKKLKKVAKCRPDMELTRCLRSKSPAEIIDTQTRFSSLFPTEISAEITTPVPDREFLPEFPQKLFKERRFPDKSVNVMIGLTSHEGALDLVLEAGNLAHVDRKEFEFTIKRSLGLWQNRDRHRVIEELVKYRYTDHNDPSNKTAIREMMLEFESDFKYLAPAMFEASALAEKLSSLIDYFTPRFSEIEKGFSLYMMKLWTDFAKFGSPTPPGSSKITWRQFTKDEQFYVALDVKPRLKQHFRASQVAFWNVTSKIGRRGRKGKTTRRSYL</sequence>
<feature type="domain" description="Carboxylesterase type B" evidence="4">
    <location>
        <begin position="30"/>
        <end position="554"/>
    </location>
</feature>
<dbReference type="InterPro" id="IPR019819">
    <property type="entry name" value="Carboxylesterase_B_CS"/>
</dbReference>
<evidence type="ECO:0000256" key="2">
    <source>
        <dbReference type="ARBA" id="ARBA00022729"/>
    </source>
</evidence>
<dbReference type="SUPFAM" id="SSF53474">
    <property type="entry name" value="alpha/beta-Hydrolases"/>
    <property type="match status" value="2"/>
</dbReference>
<comment type="similarity">
    <text evidence="1">Belongs to the type-B carboxylesterase/lipase family.</text>
</comment>
<evidence type="ECO:0000256" key="1">
    <source>
        <dbReference type="ARBA" id="ARBA00005964"/>
    </source>
</evidence>
<dbReference type="OrthoDB" id="5981230at2759"/>
<keyword evidence="6" id="KW-1185">Reference proteome</keyword>
<keyword evidence="2 3" id="KW-0732">Signal</keyword>
<evidence type="ECO:0000313" key="6">
    <source>
        <dbReference type="Proteomes" id="UP000275408"/>
    </source>
</evidence>
<proteinExistence type="inferred from homology"/>
<feature type="domain" description="Carboxylesterase type B" evidence="4">
    <location>
        <begin position="1007"/>
        <end position="1409"/>
    </location>
</feature>
<evidence type="ECO:0000259" key="4">
    <source>
        <dbReference type="Pfam" id="PF00135"/>
    </source>
</evidence>
<protein>
    <recommendedName>
        <fullName evidence="4">Carboxylesterase type B domain-containing protein</fullName>
    </recommendedName>
</protein>
<dbReference type="PANTHER" id="PTHR43903">
    <property type="entry name" value="NEUROLIGIN"/>
    <property type="match status" value="1"/>
</dbReference>
<dbReference type="PROSITE" id="PS00941">
    <property type="entry name" value="CARBOXYLESTERASE_B_2"/>
    <property type="match status" value="2"/>
</dbReference>
<gene>
    <name evidence="5" type="ORF">pdam_00023486</name>
</gene>
<dbReference type="Pfam" id="PF00135">
    <property type="entry name" value="COesterase"/>
    <property type="match status" value="3"/>
</dbReference>
<dbReference type="Gene3D" id="3.40.50.1820">
    <property type="entry name" value="alpha/beta hydrolase"/>
    <property type="match status" value="2"/>
</dbReference>
<dbReference type="CDD" id="cd00312">
    <property type="entry name" value="Esterase_lipase"/>
    <property type="match status" value="1"/>
</dbReference>
<comment type="caution">
    <text evidence="5">The sequence shown here is derived from an EMBL/GenBank/DDBJ whole genome shotgun (WGS) entry which is preliminary data.</text>
</comment>
<reference evidence="5 6" key="1">
    <citation type="journal article" date="2018" name="Sci. Rep.">
        <title>Comparative analysis of the Pocillopora damicornis genome highlights role of immune system in coral evolution.</title>
        <authorList>
            <person name="Cunning R."/>
            <person name="Bay R.A."/>
            <person name="Gillette P."/>
            <person name="Baker A.C."/>
            <person name="Traylor-Knowles N."/>
        </authorList>
    </citation>
    <scope>NUCLEOTIDE SEQUENCE [LARGE SCALE GENOMIC DNA]</scope>
    <source>
        <strain evidence="5">RSMAS</strain>
        <tissue evidence="5">Whole animal</tissue>
    </source>
</reference>
<dbReference type="InterPro" id="IPR029058">
    <property type="entry name" value="AB_hydrolase_fold"/>
</dbReference>
<evidence type="ECO:0000256" key="3">
    <source>
        <dbReference type="SAM" id="SignalP"/>
    </source>
</evidence>
<feature type="domain" description="Carboxylesterase type B" evidence="4">
    <location>
        <begin position="1422"/>
        <end position="1487"/>
    </location>
</feature>
<feature type="signal peptide" evidence="3">
    <location>
        <begin position="1"/>
        <end position="22"/>
    </location>
</feature>
<dbReference type="Proteomes" id="UP000275408">
    <property type="component" value="Unassembled WGS sequence"/>
</dbReference>
<dbReference type="InterPro" id="IPR002018">
    <property type="entry name" value="CarbesteraseB"/>
</dbReference>